<evidence type="ECO:0000256" key="4">
    <source>
        <dbReference type="PROSITE-ProRule" id="PRU00452"/>
    </source>
</evidence>
<organism evidence="7 8">
    <name type="scientific">Trypanosoma conorhini</name>
    <dbReference type="NCBI Taxonomy" id="83891"/>
    <lineage>
        <taxon>Eukaryota</taxon>
        <taxon>Discoba</taxon>
        <taxon>Euglenozoa</taxon>
        <taxon>Kinetoplastea</taxon>
        <taxon>Metakinetoplastina</taxon>
        <taxon>Trypanosomatida</taxon>
        <taxon>Trypanosomatidae</taxon>
        <taxon>Trypanosoma</taxon>
    </lineage>
</organism>
<feature type="compositionally biased region" description="Basic and acidic residues" evidence="5">
    <location>
        <begin position="517"/>
        <end position="528"/>
    </location>
</feature>
<keyword evidence="8" id="KW-1185">Reference proteome</keyword>
<sequence length="546" mass="60707">MSPAERRGGLSAAEWKQLYERVMPNPCTMSDFQSVVLEGKSHNHFFAKDLHKLVMELRVILESHGELRMAANLAVKGRKPDLAHAVAAALKCLESERRHLRAEGLSGAELDESVALPCNTSSRAEKRTTVEAATSPTVSHASSTGLDLLRSCPPLQRNGAVSGTPEIPAGVGDVCAGPSASVCETGDEAVLMNSSISPFSRVLCVVKRFQLRFGSIPLRFEVPVQFVEAVVARRLRVQLTPFRYPAIPVRWPTAKDIVVYVNDQCVMTPWKRSWPERRMEVAKTFLLLDITQFLNRNVAFQKLQINVFSREYFSQVALLIVQPVPPEEVVTALVKPLRGPHEETRDAAIFDLYQKVAEDEDAFLDEVEADDPAITSKCPILQSRISIPIRGSRCRHLQCFDCLSFLLSCNKGCYWNCPLCDAELRPRDVVVDTVLWRYLQETGDACPLHLRLKGKRTAEPETMQKKEDAVKDRTTAPFRWVPHRMPSDGHGVVLDDGENDDGESRGCPTAVNGGNTLEREGGTQRPEELNADFGRLLGTAECPIEL</sequence>
<dbReference type="CDD" id="cd16650">
    <property type="entry name" value="SP-RING_PIAS-like"/>
    <property type="match status" value="1"/>
</dbReference>
<reference evidence="7 8" key="1">
    <citation type="journal article" date="2018" name="BMC Genomics">
        <title>Genomic comparison of Trypanosoma conorhini and Trypanosoma rangeli to Trypanosoma cruzi strains of high and low virulence.</title>
        <authorList>
            <person name="Bradwell K.R."/>
            <person name="Koparde V.N."/>
            <person name="Matveyev A.V."/>
            <person name="Serrano M.G."/>
            <person name="Alves J.M."/>
            <person name="Parikh H."/>
            <person name="Huang B."/>
            <person name="Lee V."/>
            <person name="Espinosa-Alvarez O."/>
            <person name="Ortiz P.A."/>
            <person name="Costa-Martins A.G."/>
            <person name="Teixeira M.M."/>
            <person name="Buck G.A."/>
        </authorList>
    </citation>
    <scope>NUCLEOTIDE SEQUENCE [LARGE SCALE GENOMIC DNA]</scope>
    <source>
        <strain evidence="7 8">025E</strain>
    </source>
</reference>
<dbReference type="PROSITE" id="PS51044">
    <property type="entry name" value="ZF_SP_RING"/>
    <property type="match status" value="1"/>
</dbReference>
<dbReference type="GO" id="GO:0000785">
    <property type="term" value="C:chromatin"/>
    <property type="evidence" value="ECO:0007669"/>
    <property type="project" value="TreeGrafter"/>
</dbReference>
<dbReference type="InterPro" id="IPR004181">
    <property type="entry name" value="Znf_MIZ"/>
</dbReference>
<dbReference type="EMBL" id="MKKU01000956">
    <property type="protein sequence ID" value="RNE99449.1"/>
    <property type="molecule type" value="Genomic_DNA"/>
</dbReference>
<keyword evidence="1" id="KW-0479">Metal-binding</keyword>
<evidence type="ECO:0000313" key="7">
    <source>
        <dbReference type="EMBL" id="RNE99449.1"/>
    </source>
</evidence>
<feature type="region of interest" description="Disordered" evidence="5">
    <location>
        <begin position="121"/>
        <end position="145"/>
    </location>
</feature>
<evidence type="ECO:0000256" key="3">
    <source>
        <dbReference type="ARBA" id="ARBA00022833"/>
    </source>
</evidence>
<keyword evidence="2 4" id="KW-0863">Zinc-finger</keyword>
<keyword evidence="3" id="KW-0862">Zinc</keyword>
<dbReference type="PANTHER" id="PTHR10782">
    <property type="entry name" value="ZINC FINGER MIZ DOMAIN-CONTAINING PROTEIN"/>
    <property type="match status" value="1"/>
</dbReference>
<dbReference type="PANTHER" id="PTHR10782:SF96">
    <property type="entry name" value="SP-RING-TYPE DOMAIN-CONTAINING PROTEIN"/>
    <property type="match status" value="1"/>
</dbReference>
<dbReference type="InterPro" id="IPR013083">
    <property type="entry name" value="Znf_RING/FYVE/PHD"/>
</dbReference>
<evidence type="ECO:0000259" key="6">
    <source>
        <dbReference type="PROSITE" id="PS51044"/>
    </source>
</evidence>
<evidence type="ECO:0000256" key="1">
    <source>
        <dbReference type="ARBA" id="ARBA00022723"/>
    </source>
</evidence>
<gene>
    <name evidence="7" type="ORF">Tco025E_09010</name>
</gene>
<feature type="region of interest" description="Disordered" evidence="5">
    <location>
        <begin position="497"/>
        <end position="530"/>
    </location>
</feature>
<feature type="compositionally biased region" description="Polar residues" evidence="5">
    <location>
        <begin position="131"/>
        <end position="145"/>
    </location>
</feature>
<dbReference type="GO" id="GO:0016925">
    <property type="term" value="P:protein sumoylation"/>
    <property type="evidence" value="ECO:0007669"/>
    <property type="project" value="TreeGrafter"/>
</dbReference>
<proteinExistence type="predicted"/>
<dbReference type="Proteomes" id="UP000284403">
    <property type="component" value="Unassembled WGS sequence"/>
</dbReference>
<accession>A0A422N1Y1</accession>
<dbReference type="GO" id="GO:0008270">
    <property type="term" value="F:zinc ion binding"/>
    <property type="evidence" value="ECO:0007669"/>
    <property type="project" value="UniProtKB-KW"/>
</dbReference>
<dbReference type="GO" id="GO:0061665">
    <property type="term" value="F:SUMO ligase activity"/>
    <property type="evidence" value="ECO:0007669"/>
    <property type="project" value="TreeGrafter"/>
</dbReference>
<dbReference type="Gene3D" id="3.30.40.10">
    <property type="entry name" value="Zinc/RING finger domain, C3HC4 (zinc finger)"/>
    <property type="match status" value="1"/>
</dbReference>
<dbReference type="AlphaFoldDB" id="A0A422N1Y1"/>
<feature type="domain" description="SP-RING-type" evidence="6">
    <location>
        <begin position="358"/>
        <end position="444"/>
    </location>
</feature>
<comment type="caution">
    <text evidence="7">The sequence shown here is derived from an EMBL/GenBank/DDBJ whole genome shotgun (WGS) entry which is preliminary data.</text>
</comment>
<dbReference type="OrthoDB" id="27975at2759"/>
<evidence type="ECO:0000256" key="2">
    <source>
        <dbReference type="ARBA" id="ARBA00022771"/>
    </source>
</evidence>
<name>A0A422N1Y1_9TRYP</name>
<protein>
    <submittedName>
        <fullName evidence="7">Zinc finger protein, predicted</fullName>
    </submittedName>
</protein>
<dbReference type="GeneID" id="40322621"/>
<dbReference type="SUPFAM" id="SSF57850">
    <property type="entry name" value="RING/U-box"/>
    <property type="match status" value="1"/>
</dbReference>
<evidence type="ECO:0000313" key="8">
    <source>
        <dbReference type="Proteomes" id="UP000284403"/>
    </source>
</evidence>
<evidence type="ECO:0000256" key="5">
    <source>
        <dbReference type="SAM" id="MobiDB-lite"/>
    </source>
</evidence>
<dbReference type="Pfam" id="PF02891">
    <property type="entry name" value="zf-MIZ"/>
    <property type="match status" value="1"/>
</dbReference>
<dbReference type="RefSeq" id="XP_029224041.1">
    <property type="nucleotide sequence ID" value="XM_029375839.1"/>
</dbReference>